<name>A0ACC0BXE6_CATRO</name>
<reference evidence="2" key="1">
    <citation type="journal article" date="2023" name="Nat. Plants">
        <title>Single-cell RNA sequencing provides a high-resolution roadmap for understanding the multicellular compartmentation of specialized metabolism.</title>
        <authorList>
            <person name="Sun S."/>
            <person name="Shen X."/>
            <person name="Li Y."/>
            <person name="Li Y."/>
            <person name="Wang S."/>
            <person name="Li R."/>
            <person name="Zhang H."/>
            <person name="Shen G."/>
            <person name="Guo B."/>
            <person name="Wei J."/>
            <person name="Xu J."/>
            <person name="St-Pierre B."/>
            <person name="Chen S."/>
            <person name="Sun C."/>
        </authorList>
    </citation>
    <scope>NUCLEOTIDE SEQUENCE [LARGE SCALE GENOMIC DNA]</scope>
</reference>
<comment type="caution">
    <text evidence="1">The sequence shown here is derived from an EMBL/GenBank/DDBJ whole genome shotgun (WGS) entry which is preliminary data.</text>
</comment>
<proteinExistence type="predicted"/>
<dbReference type="EMBL" id="CM044702">
    <property type="protein sequence ID" value="KAI5677231.1"/>
    <property type="molecule type" value="Genomic_DNA"/>
</dbReference>
<gene>
    <name evidence="1" type="ORF">M9H77_08181</name>
</gene>
<dbReference type="Proteomes" id="UP001060085">
    <property type="component" value="Linkage Group LG02"/>
</dbReference>
<evidence type="ECO:0000313" key="1">
    <source>
        <dbReference type="EMBL" id="KAI5677231.1"/>
    </source>
</evidence>
<accession>A0ACC0BXE6</accession>
<evidence type="ECO:0000313" key="2">
    <source>
        <dbReference type="Proteomes" id="UP001060085"/>
    </source>
</evidence>
<organism evidence="1 2">
    <name type="scientific">Catharanthus roseus</name>
    <name type="common">Madagascar periwinkle</name>
    <name type="synonym">Vinca rosea</name>
    <dbReference type="NCBI Taxonomy" id="4058"/>
    <lineage>
        <taxon>Eukaryota</taxon>
        <taxon>Viridiplantae</taxon>
        <taxon>Streptophyta</taxon>
        <taxon>Embryophyta</taxon>
        <taxon>Tracheophyta</taxon>
        <taxon>Spermatophyta</taxon>
        <taxon>Magnoliopsida</taxon>
        <taxon>eudicotyledons</taxon>
        <taxon>Gunneridae</taxon>
        <taxon>Pentapetalae</taxon>
        <taxon>asterids</taxon>
        <taxon>lamiids</taxon>
        <taxon>Gentianales</taxon>
        <taxon>Apocynaceae</taxon>
        <taxon>Rauvolfioideae</taxon>
        <taxon>Vinceae</taxon>
        <taxon>Catharanthinae</taxon>
        <taxon>Catharanthus</taxon>
    </lineage>
</organism>
<protein>
    <submittedName>
        <fullName evidence="1">Uncharacterized protein</fullName>
    </submittedName>
</protein>
<sequence length="323" mass="36682">MGMNFVPKLGDGLKAGIRKRKQAKTTKMESSTTNKANIPCEAADSALFKIIAEKSFDESVIDHFKLEAPFRGLGWVPLICISGEHYPDLVQEFHANMTQKTDKDLQTIISIVKVVRIVLDRECLAFILGILDNENTVIMDSIKKPLTRTRTRILMRLVAVLISGQGQWIRRTSTRAISHPFFLVPFLISSGTHLFKKGADLVKNFYACNVNFTRERRLSTGPQWVIKFTTFNNGCYSWDEKNKVSIPPFEEDRLWDRNPAHFRSIKKTTQIGIGSSSSQPVEDDNEADESYDPLDDEDDEADAQITIPMDAFQIEMRTAFEQL</sequence>
<keyword evidence="2" id="KW-1185">Reference proteome</keyword>